<dbReference type="RefSeq" id="WP_166035939.1">
    <property type="nucleotide sequence ID" value="NZ_CP049887.1"/>
</dbReference>
<dbReference type="AlphaFoldDB" id="A0A6G8AX70"/>
<keyword evidence="2" id="KW-1185">Reference proteome</keyword>
<dbReference type="EMBL" id="CP049887">
    <property type="protein sequence ID" value="QIL49654.1"/>
    <property type="molecule type" value="Genomic_DNA"/>
</dbReference>
<reference evidence="1 2" key="1">
    <citation type="submission" date="2020-03" db="EMBL/GenBank/DDBJ databases">
        <title>Vagococcus sp. nov., isolated from beetles.</title>
        <authorList>
            <person name="Hyun D.-W."/>
            <person name="Bae J.-W."/>
        </authorList>
    </citation>
    <scope>NUCLEOTIDE SEQUENCE [LARGE SCALE GENOMIC DNA]</scope>
    <source>
        <strain evidence="1 2">HDW17B</strain>
    </source>
</reference>
<evidence type="ECO:0000313" key="1">
    <source>
        <dbReference type="EMBL" id="QIL49654.1"/>
    </source>
</evidence>
<name>A0A6G8AX70_9ENTE</name>
<dbReference type="InterPro" id="IPR021607">
    <property type="entry name" value="DUF3224"/>
</dbReference>
<dbReference type="Proteomes" id="UP000501747">
    <property type="component" value="Chromosome"/>
</dbReference>
<accession>A0A6G8AX70</accession>
<sequence length="129" mass="14491">MAKSIFKVNDWQEVFTIEEKVAHARVVYDVEGELTGKIDVDYTILYLEYNKEDIHQSSSVFEGFMVFKGEIEGRKGSFILADKGSFVDNQYEAKVEIIPGTGTEDFTGITGKGIYEPTAEGMLLSLDFN</sequence>
<protein>
    <submittedName>
        <fullName evidence="1">DUF3224 domain-containing protein</fullName>
    </submittedName>
</protein>
<organism evidence="1 2">
    <name type="scientific">Vagococcus hydrophili</name>
    <dbReference type="NCBI Taxonomy" id="2714947"/>
    <lineage>
        <taxon>Bacteria</taxon>
        <taxon>Bacillati</taxon>
        <taxon>Bacillota</taxon>
        <taxon>Bacilli</taxon>
        <taxon>Lactobacillales</taxon>
        <taxon>Enterococcaceae</taxon>
        <taxon>Vagococcus</taxon>
    </lineage>
</organism>
<gene>
    <name evidence="1" type="ORF">G7082_14660</name>
</gene>
<proteinExistence type="predicted"/>
<dbReference type="Pfam" id="PF11528">
    <property type="entry name" value="DUF3224"/>
    <property type="match status" value="1"/>
</dbReference>
<evidence type="ECO:0000313" key="2">
    <source>
        <dbReference type="Proteomes" id="UP000501747"/>
    </source>
</evidence>
<dbReference type="Gene3D" id="2.40.350.10">
    <property type="entry name" value="SO1590-like"/>
    <property type="match status" value="1"/>
</dbReference>
<dbReference type="KEGG" id="vhy:G7082_14660"/>
<dbReference type="InterPro" id="IPR023159">
    <property type="entry name" value="SO1590-like_sf"/>
</dbReference>
<dbReference type="SUPFAM" id="SSF159238">
    <property type="entry name" value="SO1590-like"/>
    <property type="match status" value="1"/>
</dbReference>